<keyword evidence="4" id="KW-1185">Reference proteome</keyword>
<feature type="transmembrane region" description="Helical" evidence="2">
    <location>
        <begin position="218"/>
        <end position="241"/>
    </location>
</feature>
<dbReference type="EMBL" id="KE747833">
    <property type="protein sequence ID" value="RMZ72635.1"/>
    <property type="molecule type" value="Genomic_DNA"/>
</dbReference>
<feature type="transmembrane region" description="Helical" evidence="2">
    <location>
        <begin position="133"/>
        <end position="153"/>
    </location>
</feature>
<feature type="transmembrane region" description="Helical" evidence="2">
    <location>
        <begin position="253"/>
        <end position="275"/>
    </location>
</feature>
<feature type="transmembrane region" description="Helical" evidence="2">
    <location>
        <begin position="295"/>
        <end position="312"/>
    </location>
</feature>
<dbReference type="PANTHER" id="PTHR35184:SF1">
    <property type="entry name" value="INTEGRAL MEMBRANE PROTEIN"/>
    <property type="match status" value="1"/>
</dbReference>
<feature type="region of interest" description="Disordered" evidence="1">
    <location>
        <begin position="326"/>
        <end position="362"/>
    </location>
</feature>
<protein>
    <submittedName>
        <fullName evidence="3">Family c-likeg--coupled receptor</fullName>
    </submittedName>
</protein>
<keyword evidence="2" id="KW-1133">Transmembrane helix</keyword>
<gene>
    <name evidence="3" type="ORF">GMOD_00007647</name>
</gene>
<name>A0A3M7MDQ5_9PLEO</name>
<proteinExistence type="predicted"/>
<dbReference type="AlphaFoldDB" id="A0A3M7MDQ5"/>
<evidence type="ECO:0000313" key="4">
    <source>
        <dbReference type="Proteomes" id="UP000265663"/>
    </source>
</evidence>
<feature type="compositionally biased region" description="Polar residues" evidence="1">
    <location>
        <begin position="496"/>
        <end position="505"/>
    </location>
</feature>
<dbReference type="Proteomes" id="UP000265663">
    <property type="component" value="Unassembled WGS sequence"/>
</dbReference>
<accession>A0A3M7MDQ5</accession>
<evidence type="ECO:0000256" key="1">
    <source>
        <dbReference type="SAM" id="MobiDB-lite"/>
    </source>
</evidence>
<organism evidence="3 4">
    <name type="scientific">Pyrenophora seminiperda CCB06</name>
    <dbReference type="NCBI Taxonomy" id="1302712"/>
    <lineage>
        <taxon>Eukaryota</taxon>
        <taxon>Fungi</taxon>
        <taxon>Dikarya</taxon>
        <taxon>Ascomycota</taxon>
        <taxon>Pezizomycotina</taxon>
        <taxon>Dothideomycetes</taxon>
        <taxon>Pleosporomycetidae</taxon>
        <taxon>Pleosporales</taxon>
        <taxon>Pleosporineae</taxon>
        <taxon>Pleosporaceae</taxon>
        <taxon>Pyrenophora</taxon>
    </lineage>
</organism>
<sequence>MPIPKVSSQLSSTGSNMIEASMTNGTQEAQGPPYIPMVWPLGGLPAKGVDIPAQTVFMVFFMIGAAVHMTIFRKNRTRGHKFLPNLFMFGRITAVELGYQELMLVLGFCMERILTSIVRIASVCNPKNVTLLIASQVLVAAGTLILFVINLIFAMRLVRSTHSSVGWHPAFGIAFKVLFVLIGLTLIALIASTVQSFFTLDSSIRAIDRGIQQFGATFLAIVATLPLPITMLTLLIPYSPLDRFGIGRLRTKVIVLIISTTLLSIGAWFRCGVAFQKPVPRTAPMPGYLAKAPFYLLNFLVEVQTVLMYAILRVDLRWHIPNGARGPGSYSRREAQQDLEMQDSRPASSDTVHEAEMEEMDTKSLNSLKTVTGVDEREMASEKSPVFPKADTIEIDIGKGLNDNLAIPGTTPTRISNNDSLAPPIADNRSARGSILSERLSRIFTKSTASMASFTTAEPRHESEEARIIRRLGGPWERLPSPTFSEIDISRRSSKRSVFSGTTADGEQADPEPRPPYVHHRTDSGAPSIPDVVNEGGWTPKIEWGFNNPKRFLSLKKRSMIGLEVPRKAENSSSTTLKEQL</sequence>
<feature type="region of interest" description="Disordered" evidence="1">
    <location>
        <begin position="490"/>
        <end position="534"/>
    </location>
</feature>
<dbReference type="PANTHER" id="PTHR35184">
    <property type="entry name" value="YALI0C10208P"/>
    <property type="match status" value="1"/>
</dbReference>
<evidence type="ECO:0000256" key="2">
    <source>
        <dbReference type="SAM" id="Phobius"/>
    </source>
</evidence>
<feature type="transmembrane region" description="Helical" evidence="2">
    <location>
        <begin position="173"/>
        <end position="198"/>
    </location>
</feature>
<keyword evidence="2" id="KW-0812">Transmembrane</keyword>
<feature type="transmembrane region" description="Helical" evidence="2">
    <location>
        <begin position="51"/>
        <end position="72"/>
    </location>
</feature>
<keyword evidence="2" id="KW-0472">Membrane</keyword>
<evidence type="ECO:0000313" key="3">
    <source>
        <dbReference type="EMBL" id="RMZ72635.1"/>
    </source>
</evidence>
<dbReference type="InterPro" id="IPR021460">
    <property type="entry name" value="DUF3112"/>
</dbReference>
<dbReference type="OrthoDB" id="3357002at2759"/>
<keyword evidence="3" id="KW-0675">Receptor</keyword>
<dbReference type="Pfam" id="PF11309">
    <property type="entry name" value="DUF3112"/>
    <property type="match status" value="1"/>
</dbReference>
<reference evidence="3 4" key="1">
    <citation type="journal article" date="2014" name="PLoS ONE">
        <title>De novo Genome Assembly of the Fungal Plant Pathogen Pyrenophora semeniperda.</title>
        <authorList>
            <person name="Soliai M.M."/>
            <person name="Meyer S.E."/>
            <person name="Udall J.A."/>
            <person name="Elzinga D.E."/>
            <person name="Hermansen R.A."/>
            <person name="Bodily P.M."/>
            <person name="Hart A.A."/>
            <person name="Coleman C.E."/>
        </authorList>
    </citation>
    <scope>NUCLEOTIDE SEQUENCE [LARGE SCALE GENOMIC DNA]</scope>
    <source>
        <strain evidence="3 4">CCB06</strain>
        <tissue evidence="3">Mycelium</tissue>
    </source>
</reference>